<keyword evidence="3" id="KW-1185">Reference proteome</keyword>
<evidence type="ECO:0008006" key="4">
    <source>
        <dbReference type="Google" id="ProtNLM"/>
    </source>
</evidence>
<evidence type="ECO:0000256" key="1">
    <source>
        <dbReference type="SAM" id="MobiDB-lite"/>
    </source>
</evidence>
<dbReference type="EMBL" id="KZ110594">
    <property type="protein sequence ID" value="OSX64305.1"/>
    <property type="molecule type" value="Genomic_DNA"/>
</dbReference>
<dbReference type="InterPro" id="IPR014980">
    <property type="entry name" value="DOPA_dioxygen"/>
</dbReference>
<organism evidence="2 3">
    <name type="scientific">Postia placenta MAD-698-R-SB12</name>
    <dbReference type="NCBI Taxonomy" id="670580"/>
    <lineage>
        <taxon>Eukaryota</taxon>
        <taxon>Fungi</taxon>
        <taxon>Dikarya</taxon>
        <taxon>Basidiomycota</taxon>
        <taxon>Agaricomycotina</taxon>
        <taxon>Agaricomycetes</taxon>
        <taxon>Polyporales</taxon>
        <taxon>Adustoporiaceae</taxon>
        <taxon>Rhodonia</taxon>
    </lineage>
</organism>
<proteinExistence type="predicted"/>
<dbReference type="AlphaFoldDB" id="A0A1X6N6R1"/>
<dbReference type="SUPFAM" id="SSF143410">
    <property type="entry name" value="DOPA-like"/>
    <property type="match status" value="1"/>
</dbReference>
<name>A0A1X6N6R1_9APHY</name>
<gene>
    <name evidence="2" type="ORF">POSPLADRAFT_1179977</name>
</gene>
<reference evidence="2 3" key="1">
    <citation type="submission" date="2017-04" db="EMBL/GenBank/DDBJ databases">
        <title>Genome Sequence of the Model Brown-Rot Fungus Postia placenta SB12.</title>
        <authorList>
            <consortium name="DOE Joint Genome Institute"/>
            <person name="Gaskell J."/>
            <person name="Kersten P."/>
            <person name="Larrondo L.F."/>
            <person name="Canessa P."/>
            <person name="Martinez D."/>
            <person name="Hibbett D."/>
            <person name="Schmoll M."/>
            <person name="Kubicek C.P."/>
            <person name="Martinez A.T."/>
            <person name="Yadav J."/>
            <person name="Master E."/>
            <person name="Magnuson J.K."/>
            <person name="James T."/>
            <person name="Yaver D."/>
            <person name="Berka R."/>
            <person name="Labutti K."/>
            <person name="Lipzen A."/>
            <person name="Aerts A."/>
            <person name="Barry K."/>
            <person name="Henrissat B."/>
            <person name="Blanchette R."/>
            <person name="Grigoriev I."/>
            <person name="Cullen D."/>
        </authorList>
    </citation>
    <scope>NUCLEOTIDE SEQUENCE [LARGE SCALE GENOMIC DNA]</scope>
    <source>
        <strain evidence="2 3">MAD-698-R-SB12</strain>
    </source>
</reference>
<dbReference type="Gene3D" id="3.30.70.1240">
    <property type="entry name" value="DOPA-like domains"/>
    <property type="match status" value="1"/>
</dbReference>
<dbReference type="Pfam" id="PF08883">
    <property type="entry name" value="DOPA_dioxygen"/>
    <property type="match status" value="1"/>
</dbReference>
<dbReference type="InterPro" id="IPR023389">
    <property type="entry name" value="DOPA-like_sf"/>
</dbReference>
<dbReference type="OrthoDB" id="9970095at2759"/>
<dbReference type="PANTHER" id="PTHR36423:SF2">
    <property type="entry name" value="AFR070WP"/>
    <property type="match status" value="1"/>
</dbReference>
<protein>
    <recommendedName>
        <fullName evidence="4">Dopa 4,5-dioxygenase</fullName>
    </recommendedName>
</protein>
<evidence type="ECO:0000313" key="2">
    <source>
        <dbReference type="EMBL" id="OSX64305.1"/>
    </source>
</evidence>
<feature type="region of interest" description="Disordered" evidence="1">
    <location>
        <begin position="1"/>
        <end position="33"/>
    </location>
</feature>
<dbReference type="GeneID" id="36333664"/>
<sequence length="166" mass="19027">MAQWKSPLAGYENAQPLPTTINPDGKSLYNPPGPLSKAYDEFPKGFNPNKNGFDFHIYYMQHSATESQYAKELHERVRREFPELRIYRLWDRPIGPHPVAQFEVDTFTPHETGALFCWLAVNRGPLSVLVHPNTDSAMRDHTEFASWMGTPYPLNSDILKVGIKPR</sequence>
<evidence type="ECO:0000313" key="3">
    <source>
        <dbReference type="Proteomes" id="UP000194127"/>
    </source>
</evidence>
<accession>A0A1X6N6R1</accession>
<dbReference type="PANTHER" id="PTHR36423">
    <property type="entry name" value="AFR070WP"/>
    <property type="match status" value="1"/>
</dbReference>
<dbReference type="RefSeq" id="XP_024341099.1">
    <property type="nucleotide sequence ID" value="XM_024488715.1"/>
</dbReference>
<dbReference type="Proteomes" id="UP000194127">
    <property type="component" value="Unassembled WGS sequence"/>
</dbReference>